<accession>A0ABP0XTL2</accession>
<keyword evidence="2" id="KW-1185">Reference proteome</keyword>
<evidence type="ECO:0000313" key="1">
    <source>
        <dbReference type="EMBL" id="CAK9311508.1"/>
    </source>
</evidence>
<reference evidence="1 2" key="1">
    <citation type="submission" date="2024-03" db="EMBL/GenBank/DDBJ databases">
        <authorList>
            <person name="Gkanogiannis A."/>
            <person name="Becerra Lopez-Lavalle L."/>
        </authorList>
    </citation>
    <scope>NUCLEOTIDE SEQUENCE [LARGE SCALE GENOMIC DNA]</scope>
</reference>
<proteinExistence type="predicted"/>
<dbReference type="EMBL" id="OZ021744">
    <property type="protein sequence ID" value="CAK9311508.1"/>
    <property type="molecule type" value="Genomic_DNA"/>
</dbReference>
<protein>
    <submittedName>
        <fullName evidence="1">Uncharacterized protein</fullName>
    </submittedName>
</protein>
<dbReference type="Proteomes" id="UP001642487">
    <property type="component" value="Chromosome 10"/>
</dbReference>
<evidence type="ECO:0000313" key="2">
    <source>
        <dbReference type="Proteomes" id="UP001642487"/>
    </source>
</evidence>
<sequence length="69" mass="7751">MSIQIRLFCQLGGEPFSILAVWNGTKKPHSSLFFLLLLLTSVEFSTSPIIFSSQLFTRVEFLCCGANQH</sequence>
<gene>
    <name evidence="1" type="ORF">CITCOLO1_LOCUS3168</name>
</gene>
<name>A0ABP0XTL2_9ROSI</name>
<organism evidence="1 2">
    <name type="scientific">Citrullus colocynthis</name>
    <name type="common">colocynth</name>
    <dbReference type="NCBI Taxonomy" id="252529"/>
    <lineage>
        <taxon>Eukaryota</taxon>
        <taxon>Viridiplantae</taxon>
        <taxon>Streptophyta</taxon>
        <taxon>Embryophyta</taxon>
        <taxon>Tracheophyta</taxon>
        <taxon>Spermatophyta</taxon>
        <taxon>Magnoliopsida</taxon>
        <taxon>eudicotyledons</taxon>
        <taxon>Gunneridae</taxon>
        <taxon>Pentapetalae</taxon>
        <taxon>rosids</taxon>
        <taxon>fabids</taxon>
        <taxon>Cucurbitales</taxon>
        <taxon>Cucurbitaceae</taxon>
        <taxon>Benincaseae</taxon>
        <taxon>Citrullus</taxon>
    </lineage>
</organism>